<feature type="active site" description="Proton donor/acceptor" evidence="3">
    <location>
        <position position="266"/>
    </location>
</feature>
<dbReference type="SUPFAM" id="SSF55486">
    <property type="entry name" value="Metalloproteases ('zincins'), catalytic domain"/>
    <property type="match status" value="1"/>
</dbReference>
<feature type="binding site" evidence="2">
    <location>
        <position position="265"/>
    </location>
    <ligand>
        <name>Zn(2+)</name>
        <dbReference type="ChEBI" id="CHEBI:29105"/>
        <note>catalytic</note>
    </ligand>
</feature>
<dbReference type="AlphaFoldDB" id="A0A934N7N2"/>
<keyword evidence="1" id="KW-0378">Hydrolase</keyword>
<accession>A0A934N7N2</accession>
<dbReference type="PIRSF" id="PIRSF006615">
    <property type="entry name" value="Zn_crbxpep_Taq"/>
    <property type="match status" value="1"/>
</dbReference>
<keyword evidence="1 2" id="KW-0479">Metal-binding</keyword>
<dbReference type="PANTHER" id="PTHR34217:SF1">
    <property type="entry name" value="CARBOXYPEPTIDASE 1"/>
    <property type="match status" value="1"/>
</dbReference>
<comment type="function">
    <text evidence="1">Broad specificity carboxypetidase that releases amino acids sequentially from the C-terminus, including neutral, aromatic, polar and basic residues.</text>
</comment>
<dbReference type="GO" id="GO:0006508">
    <property type="term" value="P:proteolysis"/>
    <property type="evidence" value="ECO:0007669"/>
    <property type="project" value="UniProtKB-UniRule"/>
</dbReference>
<dbReference type="Gene3D" id="1.10.1370.30">
    <property type="match status" value="1"/>
</dbReference>
<evidence type="ECO:0000256" key="3">
    <source>
        <dbReference type="PIRSR" id="PIRSR006615-2"/>
    </source>
</evidence>
<gene>
    <name evidence="4" type="ORF">JF922_01185</name>
</gene>
<evidence type="ECO:0000313" key="4">
    <source>
        <dbReference type="EMBL" id="MBJ7596689.1"/>
    </source>
</evidence>
<organism evidence="4 5">
    <name type="scientific">Candidatus Nephthysia bennettiae</name>
    <dbReference type="NCBI Taxonomy" id="3127016"/>
    <lineage>
        <taxon>Bacteria</taxon>
        <taxon>Bacillati</taxon>
        <taxon>Candidatus Dormiibacterota</taxon>
        <taxon>Candidatus Dormibacteria</taxon>
        <taxon>Candidatus Dormibacterales</taxon>
        <taxon>Candidatus Dormibacteraceae</taxon>
        <taxon>Candidatus Nephthysia</taxon>
    </lineage>
</organism>
<comment type="caution">
    <text evidence="4">The sequence shown here is derived from an EMBL/GenBank/DDBJ whole genome shotgun (WGS) entry which is preliminary data.</text>
</comment>
<feature type="binding site" evidence="2">
    <location>
        <position position="295"/>
    </location>
    <ligand>
        <name>Zn(2+)</name>
        <dbReference type="ChEBI" id="CHEBI:29105"/>
        <note>catalytic</note>
    </ligand>
</feature>
<comment type="similarity">
    <text evidence="1">Belongs to the peptidase M32 family.</text>
</comment>
<feature type="binding site" evidence="2">
    <location>
        <position position="269"/>
    </location>
    <ligand>
        <name>Zn(2+)</name>
        <dbReference type="ChEBI" id="CHEBI:29105"/>
        <note>catalytic</note>
    </ligand>
</feature>
<evidence type="ECO:0000256" key="1">
    <source>
        <dbReference type="PIRNR" id="PIRNR006615"/>
    </source>
</evidence>
<name>A0A934N7N2_9BACT</name>
<dbReference type="EC" id="3.4.17.19" evidence="1"/>
<dbReference type="Proteomes" id="UP000612893">
    <property type="component" value="Unassembled WGS sequence"/>
</dbReference>
<dbReference type="PANTHER" id="PTHR34217">
    <property type="entry name" value="METAL-DEPENDENT CARBOXYPEPTIDASE"/>
    <property type="match status" value="1"/>
</dbReference>
<dbReference type="Pfam" id="PF02074">
    <property type="entry name" value="Peptidase_M32"/>
    <property type="match status" value="1"/>
</dbReference>
<dbReference type="RefSeq" id="WP_338198519.1">
    <property type="nucleotide sequence ID" value="NZ_JAEKNR010000016.1"/>
</dbReference>
<keyword evidence="2" id="KW-0862">Zinc</keyword>
<sequence length="502" mass="56793">MTTALQRFQAALAEADDLNRAAAVLEWDLETYMPAGGVEDRVNHLSTLRRLAHERFVSDGMRGLLEAAELEVGERAYDSYEASLVRVTRRDLELDARVPSLLVAEIAEVGAANVSRWHAARQASDWSLFEPCMRETVEISRRLTDAIGYRERPYDALLARSEPGLTTRRVEVLFEELKAAIVPLLHDILERSDRVDDSALDRELDVERQLSVSMELALQVGFDASRGRRDISAHPFCIPFGPGDVRFTTRVRPTARDSCLFSTLHETGHAIYNQGIPRSLARTPLWDGASPAVHESQSRLWENMVGRSRPFWTFAFPLLQRSLPEQLGDLDAEIYYRAVNRVRPSYIRVDADELTYNLHIMLRFEIENDLLEGRLRVEDVPDAWNARLQRYLGLPPPSAADGPLQDMHWSMPVLGGFVGYTLGNLIGAQMMERVREGIPDLDAQMRAGDFEPILDWLRSSVYAHGRKLTPDELVERVTGSRIGSAAWIAYARHKFGQLYALD</sequence>
<comment type="cofactor">
    <cofactor evidence="2">
        <name>Zn(2+)</name>
        <dbReference type="ChEBI" id="CHEBI:29105"/>
    </cofactor>
    <text evidence="2">Binds 1 zinc ion per subunit.</text>
</comment>
<dbReference type="PRINTS" id="PR00998">
    <property type="entry name" value="CRBOXYPTASET"/>
</dbReference>
<keyword evidence="1 4" id="KW-0121">Carboxypeptidase</keyword>
<keyword evidence="1" id="KW-0482">Metalloprotease</keyword>
<evidence type="ECO:0000313" key="5">
    <source>
        <dbReference type="Proteomes" id="UP000612893"/>
    </source>
</evidence>
<dbReference type="GO" id="GO:0046872">
    <property type="term" value="F:metal ion binding"/>
    <property type="evidence" value="ECO:0007669"/>
    <property type="project" value="UniProtKB-KW"/>
</dbReference>
<evidence type="ECO:0000256" key="2">
    <source>
        <dbReference type="PIRSR" id="PIRSR006615-1"/>
    </source>
</evidence>
<dbReference type="PROSITE" id="PS52034">
    <property type="entry name" value="PEPTIDASE_M32"/>
    <property type="match status" value="1"/>
</dbReference>
<keyword evidence="1" id="KW-0645">Protease</keyword>
<proteinExistence type="inferred from homology"/>
<dbReference type="GO" id="GO:0004181">
    <property type="term" value="F:metallocarboxypeptidase activity"/>
    <property type="evidence" value="ECO:0007669"/>
    <property type="project" value="UniProtKB-UniRule"/>
</dbReference>
<reference evidence="4" key="1">
    <citation type="submission" date="2020-10" db="EMBL/GenBank/DDBJ databases">
        <title>Ca. Dormibacterota MAGs.</title>
        <authorList>
            <person name="Montgomery K."/>
        </authorList>
    </citation>
    <scope>NUCLEOTIDE SEQUENCE [LARGE SCALE GENOMIC DNA]</scope>
    <source>
        <strain evidence="4">SC8812_S17_10</strain>
    </source>
</reference>
<keyword evidence="5" id="KW-1185">Reference proteome</keyword>
<dbReference type="InterPro" id="IPR001333">
    <property type="entry name" value="Peptidase_M32_Taq"/>
</dbReference>
<dbReference type="CDD" id="cd06460">
    <property type="entry name" value="M32_Taq"/>
    <property type="match status" value="1"/>
</dbReference>
<dbReference type="EMBL" id="JAEKNR010000016">
    <property type="protein sequence ID" value="MBJ7596689.1"/>
    <property type="molecule type" value="Genomic_DNA"/>
</dbReference>
<protein>
    <recommendedName>
        <fullName evidence="1">Metal-dependent carboxypeptidase</fullName>
        <ecNumber evidence="1">3.4.17.19</ecNumber>
    </recommendedName>
</protein>
<comment type="catalytic activity">
    <reaction evidence="1">
        <text>Release of a C-terminal amino acid with broad specificity, except for -Pro.</text>
        <dbReference type="EC" id="3.4.17.19"/>
    </reaction>
</comment>